<gene>
    <name evidence="2" type="ORF">B5G02_02735</name>
</gene>
<organism evidence="2 3">
    <name type="scientific">[Collinsella] massiliensis</name>
    <dbReference type="NCBI Taxonomy" id="1232426"/>
    <lineage>
        <taxon>Bacteria</taxon>
        <taxon>Bacillati</taxon>
        <taxon>Actinomycetota</taxon>
        <taxon>Coriobacteriia</taxon>
        <taxon>Coriobacteriales</taxon>
        <taxon>Coriobacteriaceae</taxon>
        <taxon>Enorma</taxon>
    </lineage>
</organism>
<evidence type="ECO:0000313" key="2">
    <source>
        <dbReference type="EMBL" id="OUN89149.1"/>
    </source>
</evidence>
<evidence type="ECO:0000256" key="1">
    <source>
        <dbReference type="SAM" id="Phobius"/>
    </source>
</evidence>
<name>A0A1Y3Y1A3_9ACTN</name>
<dbReference type="OrthoDB" id="3193320at2"/>
<dbReference type="Proteomes" id="UP000195781">
    <property type="component" value="Unassembled WGS sequence"/>
</dbReference>
<reference evidence="3" key="1">
    <citation type="submission" date="2017-04" db="EMBL/GenBank/DDBJ databases">
        <title>Function of individual gut microbiota members based on whole genome sequencing of pure cultures obtained from chicken caecum.</title>
        <authorList>
            <person name="Medvecky M."/>
            <person name="Cejkova D."/>
            <person name="Polansky O."/>
            <person name="Karasova D."/>
            <person name="Kubasova T."/>
            <person name="Cizek A."/>
            <person name="Rychlik I."/>
        </authorList>
    </citation>
    <scope>NUCLEOTIDE SEQUENCE [LARGE SCALE GENOMIC DNA]</scope>
    <source>
        <strain evidence="3">An5</strain>
    </source>
</reference>
<evidence type="ECO:0000313" key="3">
    <source>
        <dbReference type="Proteomes" id="UP000195781"/>
    </source>
</evidence>
<comment type="caution">
    <text evidence="2">The sequence shown here is derived from an EMBL/GenBank/DDBJ whole genome shotgun (WGS) entry which is preliminary data.</text>
</comment>
<protein>
    <submittedName>
        <fullName evidence="2">Uncharacterized protein</fullName>
    </submittedName>
</protein>
<keyword evidence="3" id="KW-1185">Reference proteome</keyword>
<keyword evidence="1" id="KW-0812">Transmembrane</keyword>
<dbReference type="AlphaFoldDB" id="A0A1Y3Y1A3"/>
<dbReference type="EMBL" id="NFIE01000005">
    <property type="protein sequence ID" value="OUN89149.1"/>
    <property type="molecule type" value="Genomic_DNA"/>
</dbReference>
<sequence>MEARKAAAVALTILAYAFRILGIALCVLVILLCFPGVVNQLGLTGLTIDLSRALPSIIAGWGVIVSPFGGVFRFDFLAVAIVLFLLDFACARISRAIR</sequence>
<keyword evidence="1" id="KW-1133">Transmembrane helix</keyword>
<accession>A0A1Y3Y1A3</accession>
<keyword evidence="1" id="KW-0472">Membrane</keyword>
<dbReference type="RefSeq" id="WP_019238560.1">
    <property type="nucleotide sequence ID" value="NZ_CABKRW010000105.1"/>
</dbReference>
<proteinExistence type="predicted"/>
<feature type="transmembrane region" description="Helical" evidence="1">
    <location>
        <begin position="58"/>
        <end position="86"/>
    </location>
</feature>
<feature type="transmembrane region" description="Helical" evidence="1">
    <location>
        <begin position="7"/>
        <end position="38"/>
    </location>
</feature>